<dbReference type="Pfam" id="PF14437">
    <property type="entry name" value="MafB19-deam"/>
    <property type="match status" value="1"/>
</dbReference>
<evidence type="ECO:0000313" key="11">
    <source>
        <dbReference type="EMBL" id="XBC51094.1"/>
    </source>
</evidence>
<dbReference type="EMBL" id="CP142436">
    <property type="protein sequence ID" value="XBC51094.1"/>
    <property type="molecule type" value="Genomic_DNA"/>
</dbReference>
<dbReference type="InterPro" id="IPR016192">
    <property type="entry name" value="APOBEC/CMP_deaminase_Zn-bd"/>
</dbReference>
<comment type="catalytic activity">
    <reaction evidence="7 8">
        <text>adenosine(34) in tRNA + H2O + H(+) = inosine(34) in tRNA + NH4(+)</text>
        <dbReference type="Rhea" id="RHEA:43168"/>
        <dbReference type="Rhea" id="RHEA-COMP:10373"/>
        <dbReference type="Rhea" id="RHEA-COMP:10374"/>
        <dbReference type="ChEBI" id="CHEBI:15377"/>
        <dbReference type="ChEBI" id="CHEBI:15378"/>
        <dbReference type="ChEBI" id="CHEBI:28938"/>
        <dbReference type="ChEBI" id="CHEBI:74411"/>
        <dbReference type="ChEBI" id="CHEBI:82852"/>
        <dbReference type="EC" id="3.5.4.33"/>
    </reaction>
</comment>
<feature type="binding site" evidence="8">
    <location>
        <position position="55"/>
    </location>
    <ligand>
        <name>Zn(2+)</name>
        <dbReference type="ChEBI" id="CHEBI:29105"/>
        <note>catalytic</note>
    </ligand>
</feature>
<comment type="subunit">
    <text evidence="2 8">Homodimer.</text>
</comment>
<dbReference type="AlphaFoldDB" id="A0AB74U4S3"/>
<dbReference type="InterPro" id="IPR028883">
    <property type="entry name" value="tRNA_aden_deaminase"/>
</dbReference>
<gene>
    <name evidence="8 11" type="primary">tadA</name>
    <name evidence="11" type="ORF">VUQ07_07605</name>
    <name evidence="10" type="ORF">VUQ09_07405</name>
</gene>
<dbReference type="GO" id="GO:0052717">
    <property type="term" value="F:tRNA-specific adenosine-34 deaminase activity"/>
    <property type="evidence" value="ECO:0007669"/>
    <property type="project" value="UniProtKB-UniRule"/>
</dbReference>
<comment type="function">
    <text evidence="8">Catalyzes the deamination of adenosine to inosine at the wobble position 34 of tRNA(Arg2).</text>
</comment>
<organism evidence="11">
    <name type="scientific">Dolosigranulum savutiense</name>
    <dbReference type="NCBI Taxonomy" id="3110288"/>
    <lineage>
        <taxon>Bacteria</taxon>
        <taxon>Bacillati</taxon>
        <taxon>Bacillota</taxon>
        <taxon>Bacilli</taxon>
        <taxon>Lactobacillales</taxon>
        <taxon>Carnobacteriaceae</taxon>
        <taxon>Dolosigranulum</taxon>
    </lineage>
</organism>
<comment type="similarity">
    <text evidence="1">Belongs to the cytidine and deoxycytidylate deaminase family. ADAT2 subfamily.</text>
</comment>
<evidence type="ECO:0000256" key="8">
    <source>
        <dbReference type="HAMAP-Rule" id="MF_00972"/>
    </source>
</evidence>
<feature type="binding site" evidence="8">
    <location>
        <position position="85"/>
    </location>
    <ligand>
        <name>Zn(2+)</name>
        <dbReference type="ChEBI" id="CHEBI:29105"/>
        <note>catalytic</note>
    </ligand>
</feature>
<dbReference type="InterPro" id="IPR058535">
    <property type="entry name" value="MafB19-deam"/>
</dbReference>
<dbReference type="InterPro" id="IPR016193">
    <property type="entry name" value="Cytidine_deaminase-like"/>
</dbReference>
<evidence type="ECO:0000256" key="1">
    <source>
        <dbReference type="ARBA" id="ARBA00010669"/>
    </source>
</evidence>
<feature type="domain" description="CMP/dCMP-type deaminase" evidence="9">
    <location>
        <begin position="4"/>
        <end position="115"/>
    </location>
</feature>
<evidence type="ECO:0000256" key="7">
    <source>
        <dbReference type="ARBA" id="ARBA00048045"/>
    </source>
</evidence>
<dbReference type="SUPFAM" id="SSF53927">
    <property type="entry name" value="Cytidine deaminase-like"/>
    <property type="match status" value="1"/>
</dbReference>
<dbReference type="NCBIfam" id="NF008113">
    <property type="entry name" value="PRK10860.1"/>
    <property type="match status" value="1"/>
</dbReference>
<accession>A0AB74U4S3</accession>
<keyword evidence="3 8" id="KW-0819">tRNA processing</keyword>
<dbReference type="FunFam" id="3.40.140.10:FF:000005">
    <property type="entry name" value="tRNA-specific adenosine deaminase"/>
    <property type="match status" value="1"/>
</dbReference>
<evidence type="ECO:0000256" key="2">
    <source>
        <dbReference type="ARBA" id="ARBA00011738"/>
    </source>
</evidence>
<dbReference type="PROSITE" id="PS00903">
    <property type="entry name" value="CYT_DCMP_DEAMINASES_1"/>
    <property type="match status" value="1"/>
</dbReference>
<evidence type="ECO:0000256" key="6">
    <source>
        <dbReference type="ARBA" id="ARBA00022833"/>
    </source>
</evidence>
<dbReference type="EMBL" id="CP142434">
    <property type="protein sequence ID" value="XBC47388.1"/>
    <property type="molecule type" value="Genomic_DNA"/>
</dbReference>
<evidence type="ECO:0000313" key="10">
    <source>
        <dbReference type="EMBL" id="XBC47388.1"/>
    </source>
</evidence>
<reference evidence="11" key="1">
    <citation type="submission" date="2023-12" db="EMBL/GenBank/DDBJ databases">
        <title>Dolosigranulum savutii sp. nov. isolated from human upper respiratory samples collected in Botswana.</title>
        <authorList>
            <person name="Kelly M.S."/>
        </authorList>
    </citation>
    <scope>NUCLEOTIDE SEQUENCE</scope>
    <source>
        <strain evidence="11">MSK211</strain>
        <strain evidence="10">MSK312</strain>
    </source>
</reference>
<dbReference type="InterPro" id="IPR002125">
    <property type="entry name" value="CMP_dCMP_dom"/>
</dbReference>
<keyword evidence="5 8" id="KW-0378">Hydrolase</keyword>
<dbReference type="PANTHER" id="PTHR11079">
    <property type="entry name" value="CYTOSINE DEAMINASE FAMILY MEMBER"/>
    <property type="match status" value="1"/>
</dbReference>
<protein>
    <recommendedName>
        <fullName evidence="8">tRNA-specific adenosine deaminase</fullName>
        <ecNumber evidence="8">3.5.4.33</ecNumber>
    </recommendedName>
</protein>
<feature type="binding site" evidence="8">
    <location>
        <position position="88"/>
    </location>
    <ligand>
        <name>Zn(2+)</name>
        <dbReference type="ChEBI" id="CHEBI:29105"/>
        <note>catalytic</note>
    </ligand>
</feature>
<keyword evidence="6 8" id="KW-0862">Zinc</keyword>
<evidence type="ECO:0000259" key="9">
    <source>
        <dbReference type="PROSITE" id="PS51747"/>
    </source>
</evidence>
<evidence type="ECO:0000256" key="4">
    <source>
        <dbReference type="ARBA" id="ARBA00022723"/>
    </source>
</evidence>
<dbReference type="HAMAP" id="MF_00972">
    <property type="entry name" value="tRNA_aden_deaminase"/>
    <property type="match status" value="1"/>
</dbReference>
<dbReference type="EC" id="3.5.4.33" evidence="8"/>
<dbReference type="PROSITE" id="PS51747">
    <property type="entry name" value="CYT_DCMP_DEAMINASES_2"/>
    <property type="match status" value="1"/>
</dbReference>
<dbReference type="PANTHER" id="PTHR11079:SF202">
    <property type="entry name" value="TRNA-SPECIFIC ADENOSINE DEAMINASE"/>
    <property type="match status" value="1"/>
</dbReference>
<sequence length="162" mass="18443">MEGTQHELFMREALKEAEKARELDEVPIGAVVVRDGEIIGRGHNLRESTRNATMHAEMVAIQEANEQLANWRLEECDLYVTVEPCVMCGGAIIWSRMRTVYFGAHDPKGGAAGSLLNVLEDDRFNHTATVYSGLLAEESQRLLKDFFRELRKRKKKKNEEHS</sequence>
<evidence type="ECO:0000256" key="5">
    <source>
        <dbReference type="ARBA" id="ARBA00022801"/>
    </source>
</evidence>
<feature type="active site" description="Proton donor" evidence="8">
    <location>
        <position position="57"/>
    </location>
</feature>
<dbReference type="CDD" id="cd01285">
    <property type="entry name" value="nucleoside_deaminase"/>
    <property type="match status" value="1"/>
</dbReference>
<dbReference type="RefSeq" id="WP_347297547.1">
    <property type="nucleotide sequence ID" value="NZ_CP142434.1"/>
</dbReference>
<dbReference type="GO" id="GO:0008270">
    <property type="term" value="F:zinc ion binding"/>
    <property type="evidence" value="ECO:0007669"/>
    <property type="project" value="UniProtKB-UniRule"/>
</dbReference>
<name>A0AB74U4S3_9LACT</name>
<dbReference type="GO" id="GO:0002100">
    <property type="term" value="P:tRNA wobble adenosine to inosine editing"/>
    <property type="evidence" value="ECO:0007669"/>
    <property type="project" value="UniProtKB-UniRule"/>
</dbReference>
<dbReference type="Gene3D" id="3.40.140.10">
    <property type="entry name" value="Cytidine Deaminase, domain 2"/>
    <property type="match status" value="1"/>
</dbReference>
<proteinExistence type="inferred from homology"/>
<keyword evidence="4 8" id="KW-0479">Metal-binding</keyword>
<comment type="cofactor">
    <cofactor evidence="8">
        <name>Zn(2+)</name>
        <dbReference type="ChEBI" id="CHEBI:29105"/>
    </cofactor>
    <text evidence="8">Binds 1 zinc ion per subunit.</text>
</comment>
<evidence type="ECO:0000256" key="3">
    <source>
        <dbReference type="ARBA" id="ARBA00022694"/>
    </source>
</evidence>